<evidence type="ECO:0000256" key="1">
    <source>
        <dbReference type="SAM" id="MobiDB-lite"/>
    </source>
</evidence>
<dbReference type="AlphaFoldDB" id="A0A4Y7ISN4"/>
<reference evidence="2 3" key="1">
    <citation type="journal article" date="2018" name="Science">
        <title>The opium poppy genome and morphinan production.</title>
        <authorList>
            <person name="Guo L."/>
            <person name="Winzer T."/>
            <person name="Yang X."/>
            <person name="Li Y."/>
            <person name="Ning Z."/>
            <person name="He Z."/>
            <person name="Teodor R."/>
            <person name="Lu Y."/>
            <person name="Bowser T.A."/>
            <person name="Graham I.A."/>
            <person name="Ye K."/>
        </authorList>
    </citation>
    <scope>NUCLEOTIDE SEQUENCE [LARGE SCALE GENOMIC DNA]</scope>
    <source>
        <strain evidence="3">cv. HN1</strain>
        <tissue evidence="2">Leaves</tissue>
    </source>
</reference>
<keyword evidence="3" id="KW-1185">Reference proteome</keyword>
<dbReference type="Proteomes" id="UP000316621">
    <property type="component" value="Chromosome 2"/>
</dbReference>
<protein>
    <submittedName>
        <fullName evidence="2">Uncharacterized protein</fullName>
    </submittedName>
</protein>
<feature type="compositionally biased region" description="Basic residues" evidence="1">
    <location>
        <begin position="164"/>
        <end position="182"/>
    </location>
</feature>
<dbReference type="EMBL" id="CM010716">
    <property type="protein sequence ID" value="RZC50712.1"/>
    <property type="molecule type" value="Genomic_DNA"/>
</dbReference>
<evidence type="ECO:0000313" key="2">
    <source>
        <dbReference type="EMBL" id="RZC50712.1"/>
    </source>
</evidence>
<gene>
    <name evidence="2" type="ORF">C5167_019142</name>
</gene>
<evidence type="ECO:0000313" key="3">
    <source>
        <dbReference type="Proteomes" id="UP000316621"/>
    </source>
</evidence>
<name>A0A4Y7ISN4_PAPSO</name>
<feature type="region of interest" description="Disordered" evidence="1">
    <location>
        <begin position="152"/>
        <end position="182"/>
    </location>
</feature>
<sequence length="182" mass="19636">MSSEDCPGLTAYVGECDSRCADRCVAQHKQDYLGSWCWTNLYGTSYCMCCIVAPPDDDGYYWPPTTVSPVPAKSPQASQGVEPVASQTPLVSGVESAAPPQSPPTYSGIEPTMVSHTPPPCSPNVEYVAPQAHLIPPSAEPIAPTPQTLHSIGVKPAETPQTPRHSRKGKKYRHHHSKVIHH</sequence>
<dbReference type="Gramene" id="RZC50712">
    <property type="protein sequence ID" value="RZC50712"/>
    <property type="gene ID" value="C5167_019142"/>
</dbReference>
<proteinExistence type="predicted"/>
<accession>A0A4Y7ISN4</accession>
<organism evidence="2 3">
    <name type="scientific">Papaver somniferum</name>
    <name type="common">Opium poppy</name>
    <dbReference type="NCBI Taxonomy" id="3469"/>
    <lineage>
        <taxon>Eukaryota</taxon>
        <taxon>Viridiplantae</taxon>
        <taxon>Streptophyta</taxon>
        <taxon>Embryophyta</taxon>
        <taxon>Tracheophyta</taxon>
        <taxon>Spermatophyta</taxon>
        <taxon>Magnoliopsida</taxon>
        <taxon>Ranunculales</taxon>
        <taxon>Papaveraceae</taxon>
        <taxon>Papaveroideae</taxon>
        <taxon>Papaver</taxon>
    </lineage>
</organism>